<accession>A0A0B5J4D7</accession>
<sequence>MAGTFRRLVLPACAGYLDAVAPRRASAVYFNDRAKVDVHVTAATLRACPRDGTYTTRIDRGVGAAVDFVLGLARPSDGTQPPVYQFVFMTDGANDRDCVGSALERAITAAGSKLRAAACDAFVSVINVGAEADTRAGMWTHAALSTMTVSTEGAFAVARAGADVPQIVATLAAHTLAVVGSGVGCLRTVDLGNSSAAPTGAMPVIVALAGTVGRRSARIAGASACMLVRGDVPKAISITRGGVSDCVPVAVADALDAETAMSAIETVDDHVRRVAMAQVSGAPASTCPPPCRCCAARSTPSMHRARSIRTWAPEWAPRVHPLSGCV</sequence>
<evidence type="ECO:0000313" key="1">
    <source>
        <dbReference type="EMBL" id="AJF98504.1"/>
    </source>
</evidence>
<reference evidence="1 2" key="1">
    <citation type="journal article" date="2015" name="Parasitol. Res.">
        <title>Viruses in close associations with free-living amoebae.</title>
        <authorList>
            <person name="Scheid P."/>
        </authorList>
    </citation>
    <scope>NUCLEOTIDE SEQUENCE [LARGE SCALE GENOMIC DNA]</scope>
    <source>
        <strain evidence="1">KlaHel</strain>
    </source>
</reference>
<evidence type="ECO:0000313" key="2">
    <source>
        <dbReference type="Proteomes" id="UP000202511"/>
    </source>
</evidence>
<dbReference type="KEGG" id="vg:23463421"/>
<dbReference type="EMBL" id="KP136319">
    <property type="protein sequence ID" value="AJF98504.1"/>
    <property type="molecule type" value="Genomic_DNA"/>
</dbReference>
<organism evidence="1 2">
    <name type="scientific">Pandoravirus inopinatum</name>
    <dbReference type="NCBI Taxonomy" id="1605721"/>
    <lineage>
        <taxon>Viruses</taxon>
        <taxon>Pandoravirus</taxon>
    </lineage>
</organism>
<dbReference type="GeneID" id="23463421"/>
<dbReference type="Proteomes" id="UP000202511">
    <property type="component" value="Segment"/>
</dbReference>
<proteinExistence type="predicted"/>
<protein>
    <submittedName>
        <fullName evidence="1">von Willebrand factor type A domain motif-containing protein</fullName>
    </submittedName>
</protein>
<name>A0A0B5J4D7_9VIRU</name>
<dbReference type="RefSeq" id="YP_009120739.1">
    <property type="nucleotide sequence ID" value="NC_026440.1"/>
</dbReference>